<evidence type="ECO:0000313" key="2">
    <source>
        <dbReference type="Proteomes" id="UP000027222"/>
    </source>
</evidence>
<accession>A0A067SQI4</accession>
<sequence>MPSPGLPTVAESNLSSSRQTLIGFRSDTLSLLDHIHPAHALSSGIKAVVVEDNNNMLPLTTDDFVFDALSAGDLYRYSRTCKEAHYAVSSYFRRKKNFDLHKVLERYFPPEEVFKFRKLQATTGMIISGSTALQFLDRTEYPESDLDLYVDHRYRRPIAWWLKDIGYNLLPPLNHRNPRLSFQQIVDLVPDYQTFHFSDCNTYPAPRKGYFGAASVLTFEMNYPYRKVQLITCYHTPLELILNFHSTCVMNVITHEKAYSLYPRATFDQRRALSYIPPATELNDTEARKIAQLKYVSRGWQIVDQITDDEFRDPGSVFAPGERHLGDSKCWTLPILPKLELPESNIEANSWSLLYRGNLEPWMIFAVFRSWNLRFIYLISDEDLDQYVFRMKLQGGNADERDNDAYFKRMIEEYRKEDDSRASHNTTPK</sequence>
<name>A0A067SQI4_GALM3</name>
<evidence type="ECO:0000313" key="1">
    <source>
        <dbReference type="EMBL" id="KDR69023.1"/>
    </source>
</evidence>
<dbReference type="HOGENOM" id="CLU_036419_2_0_1"/>
<dbReference type="EMBL" id="KL142404">
    <property type="protein sequence ID" value="KDR69023.1"/>
    <property type="molecule type" value="Genomic_DNA"/>
</dbReference>
<proteinExistence type="predicted"/>
<evidence type="ECO:0008006" key="3">
    <source>
        <dbReference type="Google" id="ProtNLM"/>
    </source>
</evidence>
<gene>
    <name evidence="1" type="ORF">GALMADRAFT_145762</name>
</gene>
<dbReference type="AlphaFoldDB" id="A0A067SQI4"/>
<keyword evidence="2" id="KW-1185">Reference proteome</keyword>
<dbReference type="Proteomes" id="UP000027222">
    <property type="component" value="Unassembled WGS sequence"/>
</dbReference>
<dbReference type="STRING" id="685588.A0A067SQI4"/>
<protein>
    <recommendedName>
        <fullName evidence="3">F-box domain-containing protein</fullName>
    </recommendedName>
</protein>
<reference evidence="2" key="1">
    <citation type="journal article" date="2014" name="Proc. Natl. Acad. Sci. U.S.A.">
        <title>Extensive sampling of basidiomycete genomes demonstrates inadequacy of the white-rot/brown-rot paradigm for wood decay fungi.</title>
        <authorList>
            <person name="Riley R."/>
            <person name="Salamov A.A."/>
            <person name="Brown D.W."/>
            <person name="Nagy L.G."/>
            <person name="Floudas D."/>
            <person name="Held B.W."/>
            <person name="Levasseur A."/>
            <person name="Lombard V."/>
            <person name="Morin E."/>
            <person name="Otillar R."/>
            <person name="Lindquist E.A."/>
            <person name="Sun H."/>
            <person name="LaButti K.M."/>
            <person name="Schmutz J."/>
            <person name="Jabbour D."/>
            <person name="Luo H."/>
            <person name="Baker S.E."/>
            <person name="Pisabarro A.G."/>
            <person name="Walton J.D."/>
            <person name="Blanchette R.A."/>
            <person name="Henrissat B."/>
            <person name="Martin F."/>
            <person name="Cullen D."/>
            <person name="Hibbett D.S."/>
            <person name="Grigoriev I.V."/>
        </authorList>
    </citation>
    <scope>NUCLEOTIDE SEQUENCE [LARGE SCALE GENOMIC DNA]</scope>
    <source>
        <strain evidence="2">CBS 339.88</strain>
    </source>
</reference>
<organism evidence="1 2">
    <name type="scientific">Galerina marginata (strain CBS 339.88)</name>
    <dbReference type="NCBI Taxonomy" id="685588"/>
    <lineage>
        <taxon>Eukaryota</taxon>
        <taxon>Fungi</taxon>
        <taxon>Dikarya</taxon>
        <taxon>Basidiomycota</taxon>
        <taxon>Agaricomycotina</taxon>
        <taxon>Agaricomycetes</taxon>
        <taxon>Agaricomycetidae</taxon>
        <taxon>Agaricales</taxon>
        <taxon>Agaricineae</taxon>
        <taxon>Strophariaceae</taxon>
        <taxon>Galerina</taxon>
    </lineage>
</organism>
<dbReference type="OrthoDB" id="3041043at2759"/>